<dbReference type="AlphaFoldDB" id="A0AA97AHU2"/>
<gene>
    <name evidence="1" type="ORF">HJG54_25530</name>
</gene>
<reference evidence="1" key="1">
    <citation type="submission" date="2020-05" db="EMBL/GenBank/DDBJ databases">
        <authorList>
            <person name="Zhu T."/>
            <person name="Keshari N."/>
            <person name="Lu X."/>
        </authorList>
    </citation>
    <scope>NUCLEOTIDE SEQUENCE</scope>
    <source>
        <strain evidence="1">NK1-12</strain>
    </source>
</reference>
<dbReference type="RefSeq" id="WP_316432045.1">
    <property type="nucleotide sequence ID" value="NZ_CP053586.1"/>
</dbReference>
<proteinExistence type="predicted"/>
<organism evidence="1">
    <name type="scientific">Leptolyngbya sp. NK1-12</name>
    <dbReference type="NCBI Taxonomy" id="2547451"/>
    <lineage>
        <taxon>Bacteria</taxon>
        <taxon>Bacillati</taxon>
        <taxon>Cyanobacteriota</taxon>
        <taxon>Cyanophyceae</taxon>
        <taxon>Leptolyngbyales</taxon>
        <taxon>Leptolyngbyaceae</taxon>
        <taxon>Leptolyngbya group</taxon>
        <taxon>Leptolyngbya</taxon>
    </lineage>
</organism>
<accession>A0AA97AHU2</accession>
<dbReference type="EMBL" id="CP053586">
    <property type="protein sequence ID" value="WNZ25860.1"/>
    <property type="molecule type" value="Genomic_DNA"/>
</dbReference>
<name>A0AA97AHU2_9CYAN</name>
<protein>
    <submittedName>
        <fullName evidence="1">Uncharacterized protein</fullName>
    </submittedName>
</protein>
<evidence type="ECO:0000313" key="1">
    <source>
        <dbReference type="EMBL" id="WNZ25860.1"/>
    </source>
</evidence>
<sequence length="64" mass="7352">MRSICPLVWFRLCRLKIFPWVNLAIASWHLIRTCGSPSEATRFAIALAKLDHLGLISLLNDCLW</sequence>